<organism evidence="1 2">
    <name type="scientific">Colletotrichum salicis</name>
    <dbReference type="NCBI Taxonomy" id="1209931"/>
    <lineage>
        <taxon>Eukaryota</taxon>
        <taxon>Fungi</taxon>
        <taxon>Dikarya</taxon>
        <taxon>Ascomycota</taxon>
        <taxon>Pezizomycotina</taxon>
        <taxon>Sordariomycetes</taxon>
        <taxon>Hypocreomycetidae</taxon>
        <taxon>Glomerellales</taxon>
        <taxon>Glomerellaceae</taxon>
        <taxon>Colletotrichum</taxon>
        <taxon>Colletotrichum acutatum species complex</taxon>
    </lineage>
</organism>
<dbReference type="OrthoDB" id="4849548at2759"/>
<dbReference type="Proteomes" id="UP000070121">
    <property type="component" value="Unassembled WGS sequence"/>
</dbReference>
<evidence type="ECO:0000313" key="2">
    <source>
        <dbReference type="Proteomes" id="UP000070121"/>
    </source>
</evidence>
<dbReference type="EMBL" id="JFFI01002372">
    <property type="protein sequence ID" value="KXH36077.1"/>
    <property type="molecule type" value="Genomic_DNA"/>
</dbReference>
<comment type="caution">
    <text evidence="1">The sequence shown here is derived from an EMBL/GenBank/DDBJ whole genome shotgun (WGS) entry which is preliminary data.</text>
</comment>
<name>A0A135SJZ0_9PEZI</name>
<protein>
    <submittedName>
        <fullName evidence="1">Uncharacterized protein</fullName>
    </submittedName>
</protein>
<evidence type="ECO:0000313" key="1">
    <source>
        <dbReference type="EMBL" id="KXH36077.1"/>
    </source>
</evidence>
<sequence length="301" mass="33072">MSSSRPTSFEKSHYEPVIRIRSGKYNRAGQPSTVEPRTLDSLRKVTDCCMSCDPADGLPNTLQTAVKSIDTANGQPLNSQAVRVTLLAILSMLTKIRNLPELGHLHQAIESLRAETKTANENTTRETRTIRIAVQQNTVELKENTNATRAANAATKEAWRVSELAVKVVKDIKALEPMNQGNTVQSYASVAIQGGLAGSIHNPHNQRAPQIQTLRKIIMNIKDPITITSLRAINHRSLKAHVDRAIEQSSNENIRKLKAVSANQLKSGDLSIKTATTKDIEILHQFAEDWENHIGNGAAVV</sequence>
<proteinExistence type="predicted"/>
<accession>A0A135SJZ0</accession>
<dbReference type="STRING" id="1209931.A0A135SJZ0"/>
<dbReference type="AlphaFoldDB" id="A0A135SJZ0"/>
<keyword evidence="2" id="KW-1185">Reference proteome</keyword>
<gene>
    <name evidence="1" type="ORF">CSAL01_13380</name>
</gene>
<reference evidence="1 2" key="1">
    <citation type="submission" date="2014-02" db="EMBL/GenBank/DDBJ databases">
        <title>The genome sequence of Colletotrichum salicis CBS 607.94.</title>
        <authorList>
            <person name="Baroncelli R."/>
            <person name="Thon M.R."/>
        </authorList>
    </citation>
    <scope>NUCLEOTIDE SEQUENCE [LARGE SCALE GENOMIC DNA]</scope>
    <source>
        <strain evidence="1 2">CBS 607.94</strain>
    </source>
</reference>